<feature type="chain" id="PRO_5008627105" description="PKD domain-containing protein" evidence="1">
    <location>
        <begin position="24"/>
        <end position="697"/>
    </location>
</feature>
<evidence type="ECO:0000313" key="3">
    <source>
        <dbReference type="Proteomes" id="UP000092666"/>
    </source>
</evidence>
<reference evidence="2 3" key="1">
    <citation type="submission" date="2013-07" db="EMBL/GenBank/DDBJ databases">
        <title>The Genome Sequence of Cryptococcus heveanensis BCC8398.</title>
        <authorList>
            <consortium name="The Broad Institute Genome Sequencing Platform"/>
            <person name="Cuomo C."/>
            <person name="Litvintseva A."/>
            <person name="Chen Y."/>
            <person name="Heitman J."/>
            <person name="Sun S."/>
            <person name="Springer D."/>
            <person name="Dromer F."/>
            <person name="Young S.K."/>
            <person name="Zeng Q."/>
            <person name="Gargeya S."/>
            <person name="Fitzgerald M."/>
            <person name="Abouelleil A."/>
            <person name="Alvarado L."/>
            <person name="Berlin A.M."/>
            <person name="Chapman S.B."/>
            <person name="Dewar J."/>
            <person name="Goldberg J."/>
            <person name="Griggs A."/>
            <person name="Gujja S."/>
            <person name="Hansen M."/>
            <person name="Howarth C."/>
            <person name="Imamovic A."/>
            <person name="Larimer J."/>
            <person name="McCowan C."/>
            <person name="Murphy C."/>
            <person name="Pearson M."/>
            <person name="Priest M."/>
            <person name="Roberts A."/>
            <person name="Saif S."/>
            <person name="Shea T."/>
            <person name="Sykes S."/>
            <person name="Wortman J."/>
            <person name="Nusbaum C."/>
            <person name="Birren B."/>
        </authorList>
    </citation>
    <scope>NUCLEOTIDE SEQUENCE [LARGE SCALE GENOMIC DNA]</scope>
    <source>
        <strain evidence="2 3">BCC8398</strain>
    </source>
</reference>
<dbReference type="SUPFAM" id="SSF49299">
    <property type="entry name" value="PKD domain"/>
    <property type="match status" value="1"/>
</dbReference>
<accession>A0A1B9GIN6</accession>
<dbReference type="Gene3D" id="2.60.40.10">
    <property type="entry name" value="Immunoglobulins"/>
    <property type="match status" value="1"/>
</dbReference>
<organism evidence="2 3">
    <name type="scientific">Kwoniella heveanensis BCC8398</name>
    <dbReference type="NCBI Taxonomy" id="1296120"/>
    <lineage>
        <taxon>Eukaryota</taxon>
        <taxon>Fungi</taxon>
        <taxon>Dikarya</taxon>
        <taxon>Basidiomycota</taxon>
        <taxon>Agaricomycotina</taxon>
        <taxon>Tremellomycetes</taxon>
        <taxon>Tremellales</taxon>
        <taxon>Cryptococcaceae</taxon>
        <taxon>Kwoniella</taxon>
    </lineage>
</organism>
<dbReference type="OrthoDB" id="2580675at2759"/>
<evidence type="ECO:0000313" key="2">
    <source>
        <dbReference type="EMBL" id="OCF30857.1"/>
    </source>
</evidence>
<dbReference type="InterPro" id="IPR035986">
    <property type="entry name" value="PKD_dom_sf"/>
</dbReference>
<reference evidence="3" key="2">
    <citation type="submission" date="2013-12" db="EMBL/GenBank/DDBJ databases">
        <title>Evolution of pathogenesis and genome organization in the Tremellales.</title>
        <authorList>
            <person name="Cuomo C."/>
            <person name="Litvintseva A."/>
            <person name="Heitman J."/>
            <person name="Chen Y."/>
            <person name="Sun S."/>
            <person name="Springer D."/>
            <person name="Dromer F."/>
            <person name="Young S."/>
            <person name="Zeng Q."/>
            <person name="Chapman S."/>
            <person name="Gujja S."/>
            <person name="Saif S."/>
            <person name="Birren B."/>
        </authorList>
    </citation>
    <scope>NUCLEOTIDE SEQUENCE [LARGE SCALE GENOMIC DNA]</scope>
    <source>
        <strain evidence="3">BCC8398</strain>
    </source>
</reference>
<dbReference type="EMBL" id="KV700140">
    <property type="protein sequence ID" value="OCF30857.1"/>
    <property type="molecule type" value="Genomic_DNA"/>
</dbReference>
<evidence type="ECO:0008006" key="4">
    <source>
        <dbReference type="Google" id="ProtNLM"/>
    </source>
</evidence>
<keyword evidence="1" id="KW-0732">Signal</keyword>
<dbReference type="InterPro" id="IPR013783">
    <property type="entry name" value="Ig-like_fold"/>
</dbReference>
<keyword evidence="3" id="KW-1185">Reference proteome</keyword>
<name>A0A1B9GIN6_9TREE</name>
<protein>
    <recommendedName>
        <fullName evidence="4">PKD domain-containing protein</fullName>
    </recommendedName>
</protein>
<evidence type="ECO:0000256" key="1">
    <source>
        <dbReference type="SAM" id="SignalP"/>
    </source>
</evidence>
<dbReference type="AlphaFoldDB" id="A0A1B9GIN6"/>
<sequence length="697" mass="75622">MSPAPWLSVFVLPLLLLLSPIAAVSLPPTSRAVNETGTSTSTSVCEEKYAGGPFYIDLTCTDPDWYPIIDEQTDVTDPHALHIVSGHYHDTDVRFNIYFPPKEVWQGRFFQYVYPLAGVQNETVIPAALTVGVESGAFTVQTRGSLGYRHEAASAKLGRHFAADYYGVDPSEIKGYAYGGSGGSEEMAGMMENTNGIWNGGVIFVQALPSSIPNAIAANAFGALVLENKTASIADALLWGGNGNAFDNLTTLERLVLDEVTGLGTPEREWEVVTYNAYANSLSTFWPTVQAIDPTYADDFWSLEGYLGTEQSELGDFFRTHRHIGNFSVTSLESNSTGYLTSLRVAPLSSNVNLLGSVFGLIGGSGQILCNLTGSLNSTTSNFTVTTATGNCTTSGDSADIDGLLLTYDNSFFLATHVYYRHNIPTRPDFYVYNQFKLGGVENGTVLYPQRPIEIGPIIASSPAGGGNFTGNISAPVITVSNLLDPGASAWNADWYGRQIRRNYPDSYGNMHRIWYTDNAEHENGPIASASQGRVIQYDGILYQALRDMSAWVEEGVPPPDSSNYWIENGQVQLPFNGTERGGVQPSVHLCIGGPGVKRVEVPVGQTLNMTGHVDVPAGTGCVVRAEWDFEGNGNYSEQVRIDSPASTMQFTTSHTYDKPGTYYPVLRVASTRDCQTSSEQNVVAYNLDRNRAIVRA</sequence>
<proteinExistence type="predicted"/>
<gene>
    <name evidence="2" type="ORF">I316_07490</name>
</gene>
<feature type="signal peptide" evidence="1">
    <location>
        <begin position="1"/>
        <end position="23"/>
    </location>
</feature>
<dbReference type="Proteomes" id="UP000092666">
    <property type="component" value="Unassembled WGS sequence"/>
</dbReference>
<dbReference type="STRING" id="1296120.A0A1B9GIN6"/>